<protein>
    <recommendedName>
        <fullName evidence="1">Tyrosine specific protein phosphatases domain-containing protein</fullName>
    </recommendedName>
</protein>
<dbReference type="Gene3D" id="3.90.190.10">
    <property type="entry name" value="Protein tyrosine phosphatase superfamily"/>
    <property type="match status" value="1"/>
</dbReference>
<feature type="domain" description="Tyrosine specific protein phosphatases" evidence="1">
    <location>
        <begin position="147"/>
        <end position="185"/>
    </location>
</feature>
<comment type="caution">
    <text evidence="2">The sequence shown here is derived from an EMBL/GenBank/DDBJ whole genome shotgun (WGS) entry which is preliminary data.</text>
</comment>
<dbReference type="SUPFAM" id="SSF52799">
    <property type="entry name" value="(Phosphotyrosine protein) phosphatases II"/>
    <property type="match status" value="1"/>
</dbReference>
<dbReference type="InterPro" id="IPR029021">
    <property type="entry name" value="Prot-tyrosine_phosphatase-like"/>
</dbReference>
<dbReference type="PANTHER" id="PTHR31126">
    <property type="entry name" value="TYROSINE-PROTEIN PHOSPHATASE"/>
    <property type="match status" value="1"/>
</dbReference>
<dbReference type="InterPro" id="IPR026893">
    <property type="entry name" value="Tyr/Ser_Pase_IphP-type"/>
</dbReference>
<dbReference type="Pfam" id="PF13350">
    <property type="entry name" value="Y_phosphatase3"/>
    <property type="match status" value="1"/>
</dbReference>
<dbReference type="AlphaFoldDB" id="A0A0F8UJ77"/>
<name>A0A0F8UJ77_9EURO</name>
<evidence type="ECO:0000313" key="2">
    <source>
        <dbReference type="EMBL" id="KKK19669.1"/>
    </source>
</evidence>
<sequence length="287" mass="31503">MGSAYNIQELIETDIQIPLPELAVQEVISKAPFVTVPGLFNLRDISNVTSGSSQFPPIIRPGLIYRAAAPPPTVSEDGKTALTNLGITKLYDLRRPDERVYRPSPIVDGIEVVWVPYAGEAPRPGDAHSNIEKGIESMIHMYMGYLELLLPHFKLVFEHIRDAPQKPLLFHCSAGKDRTGVLAALIQRLAGSPDDAIIQDYTLTRIGIEPGRESLTNTIKALYGTSAVENPMQLVSWGVNAATMTGFLKAVDDTHGGVEGYLKENMGFSDKDVQIMIHNLRQDATIQ</sequence>
<dbReference type="OrthoDB" id="449382at2759"/>
<dbReference type="InterPro" id="IPR000387">
    <property type="entry name" value="Tyr_Pase_dom"/>
</dbReference>
<dbReference type="Proteomes" id="UP000034291">
    <property type="component" value="Unassembled WGS sequence"/>
</dbReference>
<dbReference type="PANTHER" id="PTHR31126:SF73">
    <property type="entry name" value="TYROSINE SPECIFIC PROTEIN PHOSPHATASES DOMAIN-CONTAINING PROTEIN"/>
    <property type="match status" value="1"/>
</dbReference>
<dbReference type="PROSITE" id="PS00383">
    <property type="entry name" value="TYR_PHOSPHATASE_1"/>
    <property type="match status" value="1"/>
</dbReference>
<reference evidence="2 3" key="1">
    <citation type="submission" date="2015-02" db="EMBL/GenBank/DDBJ databases">
        <title>Draft Genome Sequences of Two Closely-Related Aflatoxigenic Aspergillus Species Obtained from the Cote d'Ivoire.</title>
        <authorList>
            <person name="Moore G.G."/>
            <person name="Beltz S.B."/>
            <person name="Mack B.M."/>
        </authorList>
    </citation>
    <scope>NUCLEOTIDE SEQUENCE [LARGE SCALE GENOMIC DNA]</scope>
    <source>
        <strain evidence="2 3">SRRC1468</strain>
    </source>
</reference>
<dbReference type="STRING" id="308745.A0A0F8UJ77"/>
<proteinExistence type="predicted"/>
<evidence type="ECO:0000259" key="1">
    <source>
        <dbReference type="PROSITE" id="PS50056"/>
    </source>
</evidence>
<dbReference type="PROSITE" id="PS50056">
    <property type="entry name" value="TYR_PHOSPHATASE_2"/>
    <property type="match status" value="1"/>
</dbReference>
<accession>A0A0F8UJ77</accession>
<evidence type="ECO:0000313" key="3">
    <source>
        <dbReference type="Proteomes" id="UP000034291"/>
    </source>
</evidence>
<dbReference type="InterPro" id="IPR016130">
    <property type="entry name" value="Tyr_Pase_AS"/>
</dbReference>
<organism evidence="2 3">
    <name type="scientific">Aspergillus rambellii</name>
    <dbReference type="NCBI Taxonomy" id="308745"/>
    <lineage>
        <taxon>Eukaryota</taxon>
        <taxon>Fungi</taxon>
        <taxon>Dikarya</taxon>
        <taxon>Ascomycota</taxon>
        <taxon>Pezizomycotina</taxon>
        <taxon>Eurotiomycetes</taxon>
        <taxon>Eurotiomycetidae</taxon>
        <taxon>Eurotiales</taxon>
        <taxon>Aspergillaceae</taxon>
        <taxon>Aspergillus</taxon>
        <taxon>Aspergillus subgen. Nidulantes</taxon>
    </lineage>
</organism>
<dbReference type="GO" id="GO:0004721">
    <property type="term" value="F:phosphoprotein phosphatase activity"/>
    <property type="evidence" value="ECO:0007669"/>
    <property type="project" value="InterPro"/>
</dbReference>
<gene>
    <name evidence="2" type="ORF">ARAM_001646</name>
</gene>
<dbReference type="EMBL" id="JZBS01002188">
    <property type="protein sequence ID" value="KKK19669.1"/>
    <property type="molecule type" value="Genomic_DNA"/>
</dbReference>
<keyword evidence="3" id="KW-1185">Reference proteome</keyword>